<name>A0A1U7NKK1_9FIRM</name>
<evidence type="ECO:0000313" key="1">
    <source>
        <dbReference type="EMBL" id="OLU44864.1"/>
    </source>
</evidence>
<reference evidence="1 2" key="1">
    <citation type="submission" date="2016-11" db="EMBL/GenBank/DDBJ databases">
        <title>Description of two novel members of the family Erysipelotrichaceae: Ileibacterium lipovorans gen. nov., sp. nov. and Dubosiella newyorkensis, gen. nov., sp. nov.</title>
        <authorList>
            <person name="Cox L.M."/>
            <person name="Sohn J."/>
            <person name="Tyrrell K.L."/>
            <person name="Citron D.M."/>
            <person name="Lawson P.A."/>
            <person name="Patel N.B."/>
            <person name="Iizumi T."/>
            <person name="Perez-Perez G.I."/>
            <person name="Goldstein E.J."/>
            <person name="Blaser M.J."/>
        </authorList>
    </citation>
    <scope>NUCLEOTIDE SEQUENCE [LARGE SCALE GENOMIC DNA]</scope>
    <source>
        <strain evidence="1 2">NYU-BL-A4</strain>
    </source>
</reference>
<dbReference type="RefSeq" id="WP_076342052.1">
    <property type="nucleotide sequence ID" value="NZ_CAOQIG010000035.1"/>
</dbReference>
<proteinExistence type="predicted"/>
<dbReference type="OrthoDB" id="384746at2"/>
<accession>A0A1U7NKK1</accession>
<organism evidence="1 2">
    <name type="scientific">Dubosiella newyorkensis</name>
    <dbReference type="NCBI Taxonomy" id="1862672"/>
    <lineage>
        <taxon>Bacteria</taxon>
        <taxon>Bacillati</taxon>
        <taxon>Bacillota</taxon>
        <taxon>Erysipelotrichia</taxon>
        <taxon>Erysipelotrichales</taxon>
        <taxon>Erysipelotrichaceae</taxon>
        <taxon>Dubosiella</taxon>
    </lineage>
</organism>
<dbReference type="EMBL" id="MPKA01000093">
    <property type="protein sequence ID" value="OLU44864.1"/>
    <property type="molecule type" value="Genomic_DNA"/>
</dbReference>
<dbReference type="STRING" id="1862672.BO225_09695"/>
<protein>
    <submittedName>
        <fullName evidence="1">Uncharacterized protein</fullName>
    </submittedName>
</protein>
<evidence type="ECO:0000313" key="2">
    <source>
        <dbReference type="Proteomes" id="UP000186705"/>
    </source>
</evidence>
<dbReference type="Proteomes" id="UP000186705">
    <property type="component" value="Unassembled WGS sequence"/>
</dbReference>
<gene>
    <name evidence="1" type="ORF">BO225_09695</name>
</gene>
<dbReference type="AlphaFoldDB" id="A0A1U7NKK1"/>
<comment type="caution">
    <text evidence="1">The sequence shown here is derived from an EMBL/GenBank/DDBJ whole genome shotgun (WGS) entry which is preliminary data.</text>
</comment>
<sequence>MYQWINGNSYMNQVTFYPTNITLNSTAASHFSNVRYVRIGIDPQKKKVAIMPVEKSVIERNCIPKEQLQKISIGKGYGRISNKAIMHQIYTTLHVDVDTRKYPATFDEENNLLEIDCTNEI</sequence>
<keyword evidence="2" id="KW-1185">Reference proteome</keyword>